<dbReference type="SUPFAM" id="SSF56672">
    <property type="entry name" value="DNA/RNA polymerases"/>
    <property type="match status" value="1"/>
</dbReference>
<dbReference type="OMA" id="EDKMINS"/>
<keyword evidence="1" id="KW-0808">Transferase</keyword>
<dbReference type="GO" id="GO:0003964">
    <property type="term" value="F:RNA-directed DNA polymerase activity"/>
    <property type="evidence" value="ECO:0007669"/>
    <property type="project" value="UniProtKB-KW"/>
</dbReference>
<evidence type="ECO:0000256" key="4">
    <source>
        <dbReference type="ARBA" id="ARBA00022759"/>
    </source>
</evidence>
<keyword evidence="6" id="KW-0695">RNA-directed DNA polymerase</keyword>
<dbReference type="Pfam" id="PF00665">
    <property type="entry name" value="rve"/>
    <property type="match status" value="1"/>
</dbReference>
<evidence type="ECO:0000259" key="8">
    <source>
        <dbReference type="PROSITE" id="PS50994"/>
    </source>
</evidence>
<dbReference type="AlphaFoldDB" id="A0A9J8DGT8"/>
<organism evidence="9 10">
    <name type="scientific">Cyprinus carpio carpio</name>
    <dbReference type="NCBI Taxonomy" id="630221"/>
    <lineage>
        <taxon>Eukaryota</taxon>
        <taxon>Metazoa</taxon>
        <taxon>Chordata</taxon>
        <taxon>Craniata</taxon>
        <taxon>Vertebrata</taxon>
        <taxon>Euteleostomi</taxon>
        <taxon>Actinopterygii</taxon>
        <taxon>Neopterygii</taxon>
        <taxon>Teleostei</taxon>
        <taxon>Ostariophysi</taxon>
        <taxon>Cypriniformes</taxon>
        <taxon>Cyprinidae</taxon>
        <taxon>Cyprininae</taxon>
        <taxon>Cyprinus</taxon>
    </lineage>
</organism>
<keyword evidence="10" id="KW-1185">Reference proteome</keyword>
<keyword evidence="2" id="KW-0548">Nucleotidyltransferase</keyword>
<keyword evidence="3" id="KW-0540">Nuclease</keyword>
<evidence type="ECO:0000256" key="7">
    <source>
        <dbReference type="SAM" id="MobiDB-lite"/>
    </source>
</evidence>
<dbReference type="InterPro" id="IPR041373">
    <property type="entry name" value="RT_RNaseH"/>
</dbReference>
<name>A0A9J8DGT8_CYPCA</name>
<protein>
    <recommendedName>
        <fullName evidence="8">Integrase catalytic domain-containing protein</fullName>
    </recommendedName>
</protein>
<dbReference type="GO" id="GO:0016787">
    <property type="term" value="F:hydrolase activity"/>
    <property type="evidence" value="ECO:0007669"/>
    <property type="project" value="UniProtKB-KW"/>
</dbReference>
<proteinExistence type="predicted"/>
<reference evidence="9" key="1">
    <citation type="submission" date="2025-08" db="UniProtKB">
        <authorList>
            <consortium name="Ensembl"/>
        </authorList>
    </citation>
    <scope>IDENTIFICATION</scope>
</reference>
<dbReference type="Gene3D" id="3.30.420.10">
    <property type="entry name" value="Ribonuclease H-like superfamily/Ribonuclease H"/>
    <property type="match status" value="1"/>
</dbReference>
<dbReference type="InterPro" id="IPR036397">
    <property type="entry name" value="RNaseH_sf"/>
</dbReference>
<dbReference type="Proteomes" id="UP001108240">
    <property type="component" value="Unplaced"/>
</dbReference>
<feature type="compositionally biased region" description="Polar residues" evidence="7">
    <location>
        <begin position="500"/>
        <end position="513"/>
    </location>
</feature>
<dbReference type="CDD" id="cd09274">
    <property type="entry name" value="RNase_HI_RT_Ty3"/>
    <property type="match status" value="1"/>
</dbReference>
<dbReference type="GO" id="GO:0004519">
    <property type="term" value="F:endonuclease activity"/>
    <property type="evidence" value="ECO:0007669"/>
    <property type="project" value="UniProtKB-KW"/>
</dbReference>
<evidence type="ECO:0000256" key="3">
    <source>
        <dbReference type="ARBA" id="ARBA00022722"/>
    </source>
</evidence>
<evidence type="ECO:0000256" key="5">
    <source>
        <dbReference type="ARBA" id="ARBA00022801"/>
    </source>
</evidence>
<dbReference type="Ensembl" id="ENSCCRT00000181978.1">
    <property type="protein sequence ID" value="ENSCCRP00000176490.1"/>
    <property type="gene ID" value="ENSCCRG00000072585.1"/>
</dbReference>
<sequence length="554" mass="62561">MADGSERPIGFVSRTLTVAEKNYSQLEKEGLAVVFGVKKFHKYLYGRKFVICTDHKPLLTLLNELKAVPQMVSQRIMRWAVMLGAYEYVISYRAGKDNGNADALSRLPVPEIPEKEAKEDYVLMLDSVISPLTTSEQIKHWTTRDLVLSRVREYVLKGWPDHSNINEFAPYKQRQQELSVQDGCVLWGARIIIPEQGRAGLLEQLHQSHPGIVHMDYAGPFLGKMFLILVDAHSKWIEAYPVNSATTATTLECLRKSFSTHGIPEMMVSDNAQCFVSEASKEFMSRNGITHVTSAPYHPSSNVLAERAVQTFKDLMRKCSGNTMETRLHRALFSYRITPQSTTGLSPAEMMMGRKLRCTLDKIHPDFTSKIELKQQVQKEQHDQHAKSRYFEVGDTVYTRNFGYGPRWVQGVIQDITGPVSYKVAIGSGQVVRCHVDQLFSRQQQEILTKDFPAAWGVQAYDAEVVSMDADIQMPESLSTSTTPEVIPTGEIGEPERSKSACQRNQLPDSPNAQRMPELTQTADRREPESAPSGCIRRSVRERKPPAYLKDFVT</sequence>
<keyword evidence="5" id="KW-0378">Hydrolase</keyword>
<evidence type="ECO:0000256" key="1">
    <source>
        <dbReference type="ARBA" id="ARBA00022679"/>
    </source>
</evidence>
<dbReference type="FunFam" id="3.30.420.10:FF:000063">
    <property type="entry name" value="Retrovirus-related Pol polyprotein from transposon 297-like Protein"/>
    <property type="match status" value="1"/>
</dbReference>
<evidence type="ECO:0000313" key="9">
    <source>
        <dbReference type="Ensembl" id="ENSCCRP00000176490.1"/>
    </source>
</evidence>
<dbReference type="GO" id="GO:0015074">
    <property type="term" value="P:DNA integration"/>
    <property type="evidence" value="ECO:0007669"/>
    <property type="project" value="InterPro"/>
</dbReference>
<dbReference type="InterPro" id="IPR043502">
    <property type="entry name" value="DNA/RNA_pol_sf"/>
</dbReference>
<evidence type="ECO:0000313" key="10">
    <source>
        <dbReference type="Proteomes" id="UP001108240"/>
    </source>
</evidence>
<keyword evidence="4" id="KW-0255">Endonuclease</keyword>
<dbReference type="PANTHER" id="PTHR37984:SF13">
    <property type="entry name" value="RIBONUCLEASE H"/>
    <property type="match status" value="1"/>
</dbReference>
<dbReference type="InterPro" id="IPR001584">
    <property type="entry name" value="Integrase_cat-core"/>
</dbReference>
<dbReference type="GeneTree" id="ENSGT00940000166838"/>
<accession>A0A9J8DGT8</accession>
<dbReference type="SUPFAM" id="SSF53098">
    <property type="entry name" value="Ribonuclease H-like"/>
    <property type="match status" value="1"/>
</dbReference>
<dbReference type="GO" id="GO:0003676">
    <property type="term" value="F:nucleic acid binding"/>
    <property type="evidence" value="ECO:0007669"/>
    <property type="project" value="InterPro"/>
</dbReference>
<dbReference type="PANTHER" id="PTHR37984">
    <property type="entry name" value="PROTEIN CBG26694"/>
    <property type="match status" value="1"/>
</dbReference>
<feature type="domain" description="Integrase catalytic" evidence="8">
    <location>
        <begin position="206"/>
        <end position="355"/>
    </location>
</feature>
<evidence type="ECO:0000256" key="2">
    <source>
        <dbReference type="ARBA" id="ARBA00022695"/>
    </source>
</evidence>
<feature type="region of interest" description="Disordered" evidence="7">
    <location>
        <begin position="476"/>
        <end position="554"/>
    </location>
</feature>
<dbReference type="Pfam" id="PF17917">
    <property type="entry name" value="RT_RNaseH"/>
    <property type="match status" value="1"/>
</dbReference>
<reference evidence="9" key="2">
    <citation type="submission" date="2025-09" db="UniProtKB">
        <authorList>
            <consortium name="Ensembl"/>
        </authorList>
    </citation>
    <scope>IDENTIFICATION</scope>
</reference>
<dbReference type="PROSITE" id="PS50994">
    <property type="entry name" value="INTEGRASE"/>
    <property type="match status" value="1"/>
</dbReference>
<dbReference type="InterPro" id="IPR012337">
    <property type="entry name" value="RNaseH-like_sf"/>
</dbReference>
<evidence type="ECO:0000256" key="6">
    <source>
        <dbReference type="ARBA" id="ARBA00022918"/>
    </source>
</evidence>
<dbReference type="InterPro" id="IPR050951">
    <property type="entry name" value="Retrovirus_Pol_polyprotein"/>
</dbReference>